<protein>
    <submittedName>
        <fullName evidence="1">Uncharacterized protein</fullName>
    </submittedName>
</protein>
<dbReference type="EMBL" id="WIQZ01000117">
    <property type="protein sequence ID" value="KAF3122743.1"/>
    <property type="molecule type" value="Genomic_DNA"/>
</dbReference>
<dbReference type="Proteomes" id="UP000480548">
    <property type="component" value="Unassembled WGS sequence"/>
</dbReference>
<sequence length="148" mass="16149">MSRMDRFSVDQSGTTTAQTNDGAVMTNIAVWTPSDETAFENARSATVFTRIGTRHSPDELKVVLDATPTVKQTFCLSVNNVLLIFSDNIESHRADVRAVLTMLQGNSMKADPRDCVWDAGEAMDAGIRLEQVGEHKAYMVVNTGRPGA</sequence>
<name>A0A7C8JKX3_ORBOL</name>
<organism evidence="1 2">
    <name type="scientific">Orbilia oligospora</name>
    <name type="common">Nematode-trapping fungus</name>
    <name type="synonym">Arthrobotrys oligospora</name>
    <dbReference type="NCBI Taxonomy" id="2813651"/>
    <lineage>
        <taxon>Eukaryota</taxon>
        <taxon>Fungi</taxon>
        <taxon>Dikarya</taxon>
        <taxon>Ascomycota</taxon>
        <taxon>Pezizomycotina</taxon>
        <taxon>Orbiliomycetes</taxon>
        <taxon>Orbiliales</taxon>
        <taxon>Orbiliaceae</taxon>
        <taxon>Orbilia</taxon>
    </lineage>
</organism>
<proteinExistence type="predicted"/>
<accession>A0A7C8JKX3</accession>
<evidence type="ECO:0000313" key="1">
    <source>
        <dbReference type="EMBL" id="KAF3122743.1"/>
    </source>
</evidence>
<evidence type="ECO:0000313" key="2">
    <source>
        <dbReference type="Proteomes" id="UP000480548"/>
    </source>
</evidence>
<comment type="caution">
    <text evidence="1">The sequence shown here is derived from an EMBL/GenBank/DDBJ whole genome shotgun (WGS) entry which is preliminary data.</text>
</comment>
<reference evidence="1 2" key="1">
    <citation type="submission" date="2019-06" db="EMBL/GenBank/DDBJ databases">
        <authorList>
            <person name="Palmer J.M."/>
        </authorList>
    </citation>
    <scope>NUCLEOTIDE SEQUENCE [LARGE SCALE GENOMIC DNA]</scope>
    <source>
        <strain evidence="1 2">TWF703</strain>
    </source>
</reference>
<dbReference type="AlphaFoldDB" id="A0A7C8JKX3"/>
<gene>
    <name evidence="1" type="ORF">TWF703_001135</name>
</gene>